<dbReference type="InterPro" id="IPR001557">
    <property type="entry name" value="L-lactate/malate_DH"/>
</dbReference>
<dbReference type="PANTHER" id="PTHR11540:SF16">
    <property type="entry name" value="MALATE DEHYDROGENASE, MITOCHONDRIAL"/>
    <property type="match status" value="1"/>
</dbReference>
<evidence type="ECO:0000256" key="14">
    <source>
        <dbReference type="RuleBase" id="RU000422"/>
    </source>
</evidence>
<feature type="binding site" evidence="10 13">
    <location>
        <begin position="117"/>
        <end position="119"/>
    </location>
    <ligand>
        <name>NAD(+)</name>
        <dbReference type="ChEBI" id="CHEBI:57540"/>
    </ligand>
</feature>
<dbReference type="InterPro" id="IPR001252">
    <property type="entry name" value="Malate_DH_AS"/>
</dbReference>
<dbReference type="Proteomes" id="UP000230008">
    <property type="component" value="Chromosome"/>
</dbReference>
<name>A0A2D3T0A4_9ENTR</name>
<dbReference type="Pfam" id="PF02866">
    <property type="entry name" value="Ldh_1_C"/>
    <property type="match status" value="1"/>
</dbReference>
<feature type="active site" description="Proton acceptor" evidence="10 11">
    <location>
        <position position="177"/>
    </location>
</feature>
<evidence type="ECO:0000313" key="18">
    <source>
        <dbReference type="Proteomes" id="UP000230008"/>
    </source>
</evidence>
<dbReference type="EMBL" id="CP017606">
    <property type="protein sequence ID" value="ATW29227.1"/>
    <property type="molecule type" value="Genomic_DNA"/>
</dbReference>
<dbReference type="PIRSF" id="PIRSF000102">
    <property type="entry name" value="Lac_mal_DH"/>
    <property type="match status" value="1"/>
</dbReference>
<dbReference type="PANTHER" id="PTHR11540">
    <property type="entry name" value="MALATE AND LACTATE DEHYDROGENASE"/>
    <property type="match status" value="1"/>
</dbReference>
<feature type="binding site" evidence="10 12">
    <location>
        <position position="153"/>
    </location>
    <ligand>
        <name>substrate</name>
    </ligand>
</feature>
<evidence type="ECO:0000256" key="1">
    <source>
        <dbReference type="ARBA" id="ARBA00003966"/>
    </source>
</evidence>
<evidence type="ECO:0000256" key="8">
    <source>
        <dbReference type="ARBA" id="ARBA00023027"/>
    </source>
</evidence>
<evidence type="ECO:0000313" key="17">
    <source>
        <dbReference type="EMBL" id="ATW29227.1"/>
    </source>
</evidence>
<evidence type="ECO:0000256" key="2">
    <source>
        <dbReference type="ARBA" id="ARBA00008824"/>
    </source>
</evidence>
<feature type="domain" description="Lactate/malate dehydrogenase C-terminal" evidence="16">
    <location>
        <begin position="147"/>
        <end position="310"/>
    </location>
</feature>
<dbReference type="Gene3D" id="3.90.110.10">
    <property type="entry name" value="Lactate dehydrogenase/glycoside hydrolase, family 4, C-terminal"/>
    <property type="match status" value="1"/>
</dbReference>
<dbReference type="InterPro" id="IPR023958">
    <property type="entry name" value="Malate_DH_type1_bac"/>
</dbReference>
<feature type="binding site" evidence="10 12">
    <location>
        <position position="119"/>
    </location>
    <ligand>
        <name>substrate</name>
    </ligand>
</feature>
<dbReference type="CDD" id="cd01337">
    <property type="entry name" value="MDH_glyoxysomal_mitochondrial"/>
    <property type="match status" value="1"/>
</dbReference>
<dbReference type="AlphaFoldDB" id="A0A2D3T0A4"/>
<dbReference type="InterPro" id="IPR001236">
    <property type="entry name" value="Lactate/malate_DH_N"/>
</dbReference>
<evidence type="ECO:0000256" key="12">
    <source>
        <dbReference type="PIRSR" id="PIRSR000102-2"/>
    </source>
</evidence>
<gene>
    <name evidence="10" type="primary">mdh</name>
    <name evidence="17" type="ORF">BJP41_01420</name>
</gene>
<evidence type="ECO:0000256" key="9">
    <source>
        <dbReference type="ARBA" id="ARBA00048313"/>
    </source>
</evidence>
<dbReference type="Gene3D" id="3.40.50.720">
    <property type="entry name" value="NAD(P)-binding Rossmann-like Domain"/>
    <property type="match status" value="1"/>
</dbReference>
<accession>A0A2D3T0A4</accession>
<dbReference type="SUPFAM" id="SSF51735">
    <property type="entry name" value="NAD(P)-binding Rossmann-fold domains"/>
    <property type="match status" value="1"/>
</dbReference>
<reference evidence="18" key="2">
    <citation type="submission" date="2017-11" db="EMBL/GenBank/DDBJ databases">
        <title>PacBio sequencing of new strain of the secondary endosymbiont Candidatus Hamiltonella defensa.</title>
        <authorList>
            <person name="Strand M.R."/>
            <person name="Oliver K."/>
        </authorList>
    </citation>
    <scope>NUCLEOTIDE SEQUENCE [LARGE SCALE GENOMIC DNA]</scope>
    <source>
        <strain evidence="18">A2C</strain>
    </source>
</reference>
<dbReference type="PROSITE" id="PS00068">
    <property type="entry name" value="MDH"/>
    <property type="match status" value="1"/>
</dbReference>
<keyword evidence="6 10" id="KW-0816">Tricarboxylic acid cycle</keyword>
<evidence type="ECO:0000259" key="15">
    <source>
        <dbReference type="Pfam" id="PF00056"/>
    </source>
</evidence>
<dbReference type="FunFam" id="3.90.110.10:FF:000001">
    <property type="entry name" value="Malate dehydrogenase"/>
    <property type="match status" value="1"/>
</dbReference>
<dbReference type="EC" id="1.1.1.37" evidence="4 10"/>
<protein>
    <recommendedName>
        <fullName evidence="5 10">Malate dehydrogenase</fullName>
        <ecNumber evidence="4 10">1.1.1.37</ecNumber>
    </recommendedName>
</protein>
<dbReference type="FunFam" id="3.40.50.720:FF:000017">
    <property type="entry name" value="Malate dehydrogenase"/>
    <property type="match status" value="1"/>
</dbReference>
<dbReference type="GO" id="GO:0005737">
    <property type="term" value="C:cytoplasm"/>
    <property type="evidence" value="ECO:0007669"/>
    <property type="project" value="TreeGrafter"/>
</dbReference>
<dbReference type="InterPro" id="IPR036291">
    <property type="entry name" value="NAD(P)-bd_dom_sf"/>
</dbReference>
<dbReference type="HAMAP" id="MF_01516">
    <property type="entry name" value="Malate_dehydrog_1"/>
    <property type="match status" value="1"/>
</dbReference>
<dbReference type="RefSeq" id="WP_100102949.1">
    <property type="nucleotide sequence ID" value="NZ_CADIJJ010000005.1"/>
</dbReference>
<dbReference type="NCBIfam" id="TIGR01772">
    <property type="entry name" value="MDH_euk_gproteo"/>
    <property type="match status" value="1"/>
</dbReference>
<evidence type="ECO:0000256" key="4">
    <source>
        <dbReference type="ARBA" id="ARBA00012995"/>
    </source>
</evidence>
<evidence type="ECO:0000256" key="5">
    <source>
        <dbReference type="ARBA" id="ARBA00020382"/>
    </source>
</evidence>
<dbReference type="InterPro" id="IPR015955">
    <property type="entry name" value="Lactate_DH/Glyco_Ohase_4_C"/>
</dbReference>
<feature type="domain" description="Lactate/malate dehydrogenase N-terminal" evidence="15">
    <location>
        <begin position="1"/>
        <end position="145"/>
    </location>
</feature>
<comment type="similarity">
    <text evidence="2 10">Belongs to the LDH/MDH superfamily. MDH type 1 family.</text>
</comment>
<sequence length="312" mass="33202">MKIVILGAAGGIGQGLALLLKAQLPVGSELALYDVNSITPGVAVDLSHIPTDVTVNGFSGKDPTLALLGADIVLIAAGIARKPGMARSDLFDVNAGIVQKLTEDIAHTCPKALVGIITNPVNSTVVISAETFKKAGVYNKNKLFGITTLDIIRARSFIAKLKNKVSENIKVPVIGGHSGVTILPLLSQIPDISLTESEIKTLTQSIQNAGTEVVKAKEGGGSATLSMAYAAALFCFSLVRALNGEKGIVEYAYVESDRKQYPRFFAQPVLLNENGIAEYKEIGALSAFEQKHLEKMLDELNKDIELAEQFNQ</sequence>
<dbReference type="InterPro" id="IPR010097">
    <property type="entry name" value="Malate_DH_type1"/>
</dbReference>
<feature type="binding site" evidence="10 13">
    <location>
        <position position="34"/>
    </location>
    <ligand>
        <name>NAD(+)</name>
        <dbReference type="ChEBI" id="CHEBI:57540"/>
    </ligand>
</feature>
<feature type="binding site" evidence="10 12">
    <location>
        <position position="87"/>
    </location>
    <ligand>
        <name>substrate</name>
    </ligand>
</feature>
<evidence type="ECO:0000256" key="6">
    <source>
        <dbReference type="ARBA" id="ARBA00022532"/>
    </source>
</evidence>
<dbReference type="GO" id="GO:0030060">
    <property type="term" value="F:L-malate dehydrogenase (NAD+) activity"/>
    <property type="evidence" value="ECO:0007669"/>
    <property type="project" value="UniProtKB-UniRule"/>
</dbReference>
<proteinExistence type="inferred from homology"/>
<evidence type="ECO:0000256" key="7">
    <source>
        <dbReference type="ARBA" id="ARBA00023002"/>
    </source>
</evidence>
<feature type="binding site" evidence="10 12">
    <location>
        <position position="81"/>
    </location>
    <ligand>
        <name>substrate</name>
    </ligand>
</feature>
<comment type="subunit">
    <text evidence="3 10">Homodimer.</text>
</comment>
<comment type="function">
    <text evidence="1 10">Catalyzes the reversible oxidation of malate to oxaloacetate.</text>
</comment>
<feature type="binding site" evidence="10 13">
    <location>
        <position position="94"/>
    </location>
    <ligand>
        <name>NAD(+)</name>
        <dbReference type="ChEBI" id="CHEBI:57540"/>
    </ligand>
</feature>
<feature type="binding site" evidence="10 13">
    <location>
        <begin position="7"/>
        <end position="13"/>
    </location>
    <ligand>
        <name>NAD(+)</name>
        <dbReference type="ChEBI" id="CHEBI:57540"/>
    </ligand>
</feature>
<dbReference type="InterPro" id="IPR022383">
    <property type="entry name" value="Lactate/malate_DH_C"/>
</dbReference>
<evidence type="ECO:0000256" key="11">
    <source>
        <dbReference type="PIRSR" id="PIRSR000102-1"/>
    </source>
</evidence>
<evidence type="ECO:0000256" key="3">
    <source>
        <dbReference type="ARBA" id="ARBA00011738"/>
    </source>
</evidence>
<dbReference type="Pfam" id="PF00056">
    <property type="entry name" value="Ldh_1_N"/>
    <property type="match status" value="1"/>
</dbReference>
<dbReference type="GO" id="GO:0006099">
    <property type="term" value="P:tricarboxylic acid cycle"/>
    <property type="evidence" value="ECO:0007669"/>
    <property type="project" value="UniProtKB-UniRule"/>
</dbReference>
<comment type="catalytic activity">
    <reaction evidence="9 10 14">
        <text>(S)-malate + NAD(+) = oxaloacetate + NADH + H(+)</text>
        <dbReference type="Rhea" id="RHEA:21432"/>
        <dbReference type="ChEBI" id="CHEBI:15378"/>
        <dbReference type="ChEBI" id="CHEBI:15589"/>
        <dbReference type="ChEBI" id="CHEBI:16452"/>
        <dbReference type="ChEBI" id="CHEBI:57540"/>
        <dbReference type="ChEBI" id="CHEBI:57945"/>
        <dbReference type="EC" id="1.1.1.37"/>
    </reaction>
</comment>
<reference evidence="18" key="1">
    <citation type="submission" date="2016-10" db="EMBL/GenBank/DDBJ databases">
        <authorList>
            <person name="Chevignon G."/>
        </authorList>
    </citation>
    <scope>NUCLEOTIDE SEQUENCE [LARGE SCALE GENOMIC DNA]</scope>
    <source>
        <strain evidence="18">A2C</strain>
    </source>
</reference>
<evidence type="ECO:0000256" key="10">
    <source>
        <dbReference type="HAMAP-Rule" id="MF_01516"/>
    </source>
</evidence>
<feature type="binding site" evidence="10 13">
    <location>
        <position position="227"/>
    </location>
    <ligand>
        <name>NAD(+)</name>
        <dbReference type="ChEBI" id="CHEBI:57540"/>
    </ligand>
</feature>
<organism evidence="17 18">
    <name type="scientific">Candidatus Williamhamiltonella defendens</name>
    <dbReference type="NCBI Taxonomy" id="138072"/>
    <lineage>
        <taxon>Bacteria</taxon>
        <taxon>Pseudomonadati</taxon>
        <taxon>Pseudomonadota</taxon>
        <taxon>Gammaproteobacteria</taxon>
        <taxon>Enterobacterales</taxon>
        <taxon>Enterobacteriaceae</taxon>
        <taxon>aphid secondary symbionts</taxon>
        <taxon>Candidatus Williamhamiltonella</taxon>
    </lineage>
</organism>
<dbReference type="GO" id="GO:0006108">
    <property type="term" value="P:malate metabolic process"/>
    <property type="evidence" value="ECO:0007669"/>
    <property type="project" value="InterPro"/>
</dbReference>
<evidence type="ECO:0000259" key="16">
    <source>
        <dbReference type="Pfam" id="PF02866"/>
    </source>
</evidence>
<keyword evidence="7 10" id="KW-0560">Oxidoreductase</keyword>
<dbReference type="SUPFAM" id="SSF56327">
    <property type="entry name" value="LDH C-terminal domain-like"/>
    <property type="match status" value="1"/>
</dbReference>
<keyword evidence="8 10" id="KW-0520">NAD</keyword>
<evidence type="ECO:0000256" key="13">
    <source>
        <dbReference type="PIRSR" id="PIRSR000102-3"/>
    </source>
</evidence>